<sequence>MTRRTSGNCRHCRFSHVRLVRTSVNRSCSQKLGRMLHHHLYYTVAVRLSAELTLVQFSPSFGVNLQIFPYCQRSLPCAAKAASNRADHFHRSVRCRYWF</sequence>
<reference evidence="2" key="1">
    <citation type="submission" date="2013-03" db="EMBL/GenBank/DDBJ databases">
        <title>The Genome Sequence of Anopheles christyi ACHKN1017.</title>
        <authorList>
            <consortium name="The Broad Institute Genomics Platform"/>
            <person name="Neafsey D.E."/>
            <person name="Besansky N."/>
            <person name="Walker B."/>
            <person name="Young S.K."/>
            <person name="Zeng Q."/>
            <person name="Gargeya S."/>
            <person name="Fitzgerald M."/>
            <person name="Haas B."/>
            <person name="Abouelleil A."/>
            <person name="Allen A.W."/>
            <person name="Alvarado L."/>
            <person name="Arachchi H.M."/>
            <person name="Berlin A.M."/>
            <person name="Chapman S.B."/>
            <person name="Gainer-Dewar J."/>
            <person name="Goldberg J."/>
            <person name="Griggs A."/>
            <person name="Gujja S."/>
            <person name="Hansen M."/>
            <person name="Howarth C."/>
            <person name="Imamovic A."/>
            <person name="Ireland A."/>
            <person name="Larimer J."/>
            <person name="McCowan C."/>
            <person name="Murphy C."/>
            <person name="Pearson M."/>
            <person name="Poon T.W."/>
            <person name="Priest M."/>
            <person name="Roberts A."/>
            <person name="Saif S."/>
            <person name="Shea T."/>
            <person name="Sisk P."/>
            <person name="Sykes S."/>
            <person name="Wortman J."/>
            <person name="Nusbaum C."/>
            <person name="Birren B."/>
        </authorList>
    </citation>
    <scope>NUCLEOTIDE SEQUENCE [LARGE SCALE GENOMIC DNA]</scope>
    <source>
        <strain evidence="2">ACHKN1017</strain>
    </source>
</reference>
<organism evidence="1 2">
    <name type="scientific">Anopheles christyi</name>
    <dbReference type="NCBI Taxonomy" id="43041"/>
    <lineage>
        <taxon>Eukaryota</taxon>
        <taxon>Metazoa</taxon>
        <taxon>Ecdysozoa</taxon>
        <taxon>Arthropoda</taxon>
        <taxon>Hexapoda</taxon>
        <taxon>Insecta</taxon>
        <taxon>Pterygota</taxon>
        <taxon>Neoptera</taxon>
        <taxon>Endopterygota</taxon>
        <taxon>Diptera</taxon>
        <taxon>Nematocera</taxon>
        <taxon>Culicoidea</taxon>
        <taxon>Culicidae</taxon>
        <taxon>Anophelinae</taxon>
        <taxon>Anopheles</taxon>
    </lineage>
</organism>
<dbReference type="VEuPathDB" id="VectorBase:ACHR014037"/>
<proteinExistence type="predicted"/>
<keyword evidence="2" id="KW-1185">Reference proteome</keyword>
<dbReference type="AlphaFoldDB" id="A0A182KHS4"/>
<name>A0A182KHS4_9DIPT</name>
<dbReference type="Proteomes" id="UP000075881">
    <property type="component" value="Unassembled WGS sequence"/>
</dbReference>
<evidence type="ECO:0000313" key="2">
    <source>
        <dbReference type="Proteomes" id="UP000075881"/>
    </source>
</evidence>
<reference evidence="1" key="2">
    <citation type="submission" date="2020-05" db="UniProtKB">
        <authorList>
            <consortium name="EnsemblMetazoa"/>
        </authorList>
    </citation>
    <scope>IDENTIFICATION</scope>
    <source>
        <strain evidence="1">ACHKN1017</strain>
    </source>
</reference>
<protein>
    <submittedName>
        <fullName evidence="1">Uncharacterized protein</fullName>
    </submittedName>
</protein>
<evidence type="ECO:0000313" key="1">
    <source>
        <dbReference type="EnsemblMetazoa" id="ACHR014037-PA"/>
    </source>
</evidence>
<dbReference type="EnsemblMetazoa" id="ACHR014037-RA">
    <property type="protein sequence ID" value="ACHR014037-PA"/>
    <property type="gene ID" value="ACHR014037"/>
</dbReference>
<accession>A0A182KHS4</accession>